<accession>A0A3P8DUS4</accession>
<reference evidence="1 2" key="1">
    <citation type="submission" date="2018-11" db="EMBL/GenBank/DDBJ databases">
        <authorList>
            <consortium name="Pathogen Informatics"/>
        </authorList>
    </citation>
    <scope>NUCLEOTIDE SEQUENCE [LARGE SCALE GENOMIC DNA]</scope>
</reference>
<dbReference type="Proteomes" id="UP000050761">
    <property type="component" value="Unassembled WGS sequence"/>
</dbReference>
<reference evidence="3" key="2">
    <citation type="submission" date="2019-09" db="UniProtKB">
        <authorList>
            <consortium name="WormBaseParasite"/>
        </authorList>
    </citation>
    <scope>IDENTIFICATION</scope>
</reference>
<dbReference type="EMBL" id="UZAH01034882">
    <property type="protein sequence ID" value="VDP37728.1"/>
    <property type="molecule type" value="Genomic_DNA"/>
</dbReference>
<accession>A0A183GKQ1</accession>
<protein>
    <submittedName>
        <fullName evidence="1 3">Uncharacterized protein</fullName>
    </submittedName>
</protein>
<proteinExistence type="predicted"/>
<evidence type="ECO:0000313" key="3">
    <source>
        <dbReference type="WBParaSite" id="HPBE_0002327101-mRNA-1"/>
    </source>
</evidence>
<keyword evidence="2" id="KW-1185">Reference proteome</keyword>
<dbReference type="WBParaSite" id="HPBE_0002327101-mRNA-1">
    <property type="protein sequence ID" value="HPBE_0002327101-mRNA-1"/>
    <property type="gene ID" value="HPBE_0002327101"/>
</dbReference>
<sequence>MERSVRRRHVIRIALPMASQARLTQDTDGRQPRVELSGAVAEPKEGAVIEGRRGEVEDNEVGERDRG</sequence>
<gene>
    <name evidence="1" type="ORF">HPBE_LOCUS23270</name>
</gene>
<evidence type="ECO:0000313" key="1">
    <source>
        <dbReference type="EMBL" id="VDP37728.1"/>
    </source>
</evidence>
<name>A0A183GKQ1_HELPZ</name>
<dbReference type="AlphaFoldDB" id="A0A183GKQ1"/>
<evidence type="ECO:0000313" key="2">
    <source>
        <dbReference type="Proteomes" id="UP000050761"/>
    </source>
</evidence>
<organism evidence="2 3">
    <name type="scientific">Heligmosomoides polygyrus</name>
    <name type="common">Parasitic roundworm</name>
    <dbReference type="NCBI Taxonomy" id="6339"/>
    <lineage>
        <taxon>Eukaryota</taxon>
        <taxon>Metazoa</taxon>
        <taxon>Ecdysozoa</taxon>
        <taxon>Nematoda</taxon>
        <taxon>Chromadorea</taxon>
        <taxon>Rhabditida</taxon>
        <taxon>Rhabditina</taxon>
        <taxon>Rhabditomorpha</taxon>
        <taxon>Strongyloidea</taxon>
        <taxon>Heligmosomidae</taxon>
        <taxon>Heligmosomoides</taxon>
    </lineage>
</organism>